<dbReference type="EC" id="2.3.1.274" evidence="8 10"/>
<dbReference type="eggNOG" id="COG0416">
    <property type="taxonomic scope" value="Bacteria"/>
</dbReference>
<dbReference type="Pfam" id="PF02504">
    <property type="entry name" value="FA_synthesis"/>
    <property type="match status" value="1"/>
</dbReference>
<proteinExistence type="inferred from homology"/>
<dbReference type="HAMAP" id="MF_00019">
    <property type="entry name" value="PlsX"/>
    <property type="match status" value="1"/>
</dbReference>
<dbReference type="PIRSF" id="PIRSF002465">
    <property type="entry name" value="Phsphlp_syn_PlsX"/>
    <property type="match status" value="1"/>
</dbReference>
<comment type="catalytic activity">
    <reaction evidence="1 10">
        <text>a fatty acyl-[ACP] + phosphate = an acyl phosphate + holo-[ACP]</text>
        <dbReference type="Rhea" id="RHEA:42292"/>
        <dbReference type="Rhea" id="RHEA-COMP:9685"/>
        <dbReference type="Rhea" id="RHEA-COMP:14125"/>
        <dbReference type="ChEBI" id="CHEBI:43474"/>
        <dbReference type="ChEBI" id="CHEBI:59918"/>
        <dbReference type="ChEBI" id="CHEBI:64479"/>
        <dbReference type="ChEBI" id="CHEBI:138651"/>
        <dbReference type="EC" id="2.3.1.274"/>
    </reaction>
</comment>
<dbReference type="InterPro" id="IPR012281">
    <property type="entry name" value="Phospholipid_synth_PlsX-like"/>
</dbReference>
<accession>A0A0R1MEM9</accession>
<keyword evidence="7 10" id="KW-1208">Phospholipid metabolism</keyword>
<comment type="pathway">
    <text evidence="10">Lipid metabolism; phospholipid metabolism.</text>
</comment>
<evidence type="ECO:0000256" key="10">
    <source>
        <dbReference type="HAMAP-Rule" id="MF_00019"/>
    </source>
</evidence>
<evidence type="ECO:0000256" key="5">
    <source>
        <dbReference type="ARBA" id="ARBA00023098"/>
    </source>
</evidence>
<dbReference type="PANTHER" id="PTHR30100:SF1">
    <property type="entry name" value="PHOSPHATE ACYLTRANSFERASE"/>
    <property type="match status" value="1"/>
</dbReference>
<organism evidence="11 12">
    <name type="scientific">Lactobacillus equicursoris DSM 19284 = JCM 14600 = CIP 110162</name>
    <dbReference type="NCBI Taxonomy" id="1293597"/>
    <lineage>
        <taxon>Bacteria</taxon>
        <taxon>Bacillati</taxon>
        <taxon>Bacillota</taxon>
        <taxon>Bacilli</taxon>
        <taxon>Lactobacillales</taxon>
        <taxon>Lactobacillaceae</taxon>
        <taxon>Lactobacillus</taxon>
    </lineage>
</organism>
<evidence type="ECO:0000256" key="6">
    <source>
        <dbReference type="ARBA" id="ARBA00023209"/>
    </source>
</evidence>
<evidence type="ECO:0000256" key="2">
    <source>
        <dbReference type="ARBA" id="ARBA00022490"/>
    </source>
</evidence>
<dbReference type="Proteomes" id="UP000051074">
    <property type="component" value="Unassembled WGS sequence"/>
</dbReference>
<gene>
    <name evidence="10" type="primary">plsX</name>
    <name evidence="11" type="ORF">FC20_GL000612</name>
</gene>
<dbReference type="InterPro" id="IPR003664">
    <property type="entry name" value="FA_synthesis"/>
</dbReference>
<evidence type="ECO:0000256" key="3">
    <source>
        <dbReference type="ARBA" id="ARBA00022516"/>
    </source>
</evidence>
<keyword evidence="3 10" id="KW-0444">Lipid biosynthesis</keyword>
<keyword evidence="5 10" id="KW-0443">Lipid metabolism</keyword>
<comment type="function">
    <text evidence="10">Catalyzes the reversible formation of acyl-phosphate (acyl-PO(4)) from acyl-[acyl-carrier-protein] (acyl-ACP). This enzyme utilizes acyl-ACP as fatty acyl donor, but not acyl-CoA.</text>
</comment>
<comment type="caution">
    <text evidence="11">The sequence shown here is derived from an EMBL/GenBank/DDBJ whole genome shotgun (WGS) entry which is preliminary data.</text>
</comment>
<dbReference type="GO" id="GO:0006633">
    <property type="term" value="P:fatty acid biosynthetic process"/>
    <property type="evidence" value="ECO:0007669"/>
    <property type="project" value="UniProtKB-UniRule"/>
</dbReference>
<keyword evidence="6 10" id="KW-0594">Phospholipid biosynthesis</keyword>
<evidence type="ECO:0000256" key="7">
    <source>
        <dbReference type="ARBA" id="ARBA00023264"/>
    </source>
</evidence>
<dbReference type="PANTHER" id="PTHR30100">
    <property type="entry name" value="FATTY ACID/PHOSPHOLIPID SYNTHESIS PROTEIN PLSX"/>
    <property type="match status" value="1"/>
</dbReference>
<dbReference type="GO" id="GO:0008654">
    <property type="term" value="P:phospholipid biosynthetic process"/>
    <property type="evidence" value="ECO:0007669"/>
    <property type="project" value="UniProtKB-KW"/>
</dbReference>
<dbReference type="GO" id="GO:0043811">
    <property type="term" value="F:phosphate:acyl-[acyl carrier protein] acyltransferase activity"/>
    <property type="evidence" value="ECO:0007669"/>
    <property type="project" value="UniProtKB-UniRule"/>
</dbReference>
<evidence type="ECO:0000256" key="4">
    <source>
        <dbReference type="ARBA" id="ARBA00022679"/>
    </source>
</evidence>
<dbReference type="PATRIC" id="fig|1293597.4.peg.682"/>
<dbReference type="AlphaFoldDB" id="A0A0R1MEM9"/>
<protein>
    <recommendedName>
        <fullName evidence="8 10">Phosphate acyltransferase</fullName>
        <ecNumber evidence="8 10">2.3.1.274</ecNumber>
    </recommendedName>
    <alternativeName>
        <fullName evidence="10">Acyl-ACP phosphotransacylase</fullName>
    </alternativeName>
    <alternativeName>
        <fullName evidence="10">Acyl-[acyl-carrier-protein]--phosphate acyltransferase</fullName>
    </alternativeName>
    <alternativeName>
        <fullName evidence="10">Phosphate-acyl-ACP acyltransferase</fullName>
    </alternativeName>
</protein>
<reference evidence="11 12" key="1">
    <citation type="journal article" date="2015" name="Genome Announc.">
        <title>Expanding the biotechnology potential of lactobacilli through comparative genomics of 213 strains and associated genera.</title>
        <authorList>
            <person name="Sun Z."/>
            <person name="Harris H.M."/>
            <person name="McCann A."/>
            <person name="Guo C."/>
            <person name="Argimon S."/>
            <person name="Zhang W."/>
            <person name="Yang X."/>
            <person name="Jeffery I.B."/>
            <person name="Cooney J.C."/>
            <person name="Kagawa T.F."/>
            <person name="Liu W."/>
            <person name="Song Y."/>
            <person name="Salvetti E."/>
            <person name="Wrobel A."/>
            <person name="Rasinkangas P."/>
            <person name="Parkhill J."/>
            <person name="Rea M.C."/>
            <person name="O'Sullivan O."/>
            <person name="Ritari J."/>
            <person name="Douillard F.P."/>
            <person name="Paul Ross R."/>
            <person name="Yang R."/>
            <person name="Briner A.E."/>
            <person name="Felis G.E."/>
            <person name="de Vos W.M."/>
            <person name="Barrangou R."/>
            <person name="Klaenhammer T.R."/>
            <person name="Caufield P.W."/>
            <person name="Cui Y."/>
            <person name="Zhang H."/>
            <person name="O'Toole P.W."/>
        </authorList>
    </citation>
    <scope>NUCLEOTIDE SEQUENCE [LARGE SCALE GENOMIC DNA]</scope>
    <source>
        <strain evidence="11 12">DSM 19284</strain>
    </source>
</reference>
<evidence type="ECO:0000313" key="12">
    <source>
        <dbReference type="Proteomes" id="UP000051074"/>
    </source>
</evidence>
<sequence>MRQEMKRIAIDAMGGENAPKAIVDAVLKAKAELPEDQFILFGDEAQLKELLPQDDPQIEIVATTEVILDEDEPVKAMRSKKNSSMVVAANWVKEGKADALLSLGNTGALLSCGIFIIGRIKGVARPGLMPTMPVQSSDDGFNIIDVGANATSKPEYLVQWAEMAAYYAEKVRNVRNPRVALLNNGAEYDKGDDLHKAVYQLLKDSKLNFTGNIEGHELLTGKADVVVTDGFTGNAVLKSIEGTASVIIHLLKDGLLNNGVKAKLGALLAKDALKTVASRFDTAKYGGAVLLGVNSPVVKQHGRSDARAVYYAVKQIDKILTEDLISAFKAEFSK</sequence>
<dbReference type="UniPathway" id="UPA00085"/>
<evidence type="ECO:0000256" key="8">
    <source>
        <dbReference type="ARBA" id="ARBA00024069"/>
    </source>
</evidence>
<dbReference type="STRING" id="1293597.FC20_GL000612"/>
<comment type="subcellular location">
    <subcellularLocation>
        <location evidence="10">Cytoplasm</location>
    </subcellularLocation>
    <text evidence="10">Associated with the membrane possibly through PlsY.</text>
</comment>
<comment type="similarity">
    <text evidence="10">Belongs to the PlsX family.</text>
</comment>
<evidence type="ECO:0000313" key="11">
    <source>
        <dbReference type="EMBL" id="KRL03717.1"/>
    </source>
</evidence>
<dbReference type="EMBL" id="AZDU01000002">
    <property type="protein sequence ID" value="KRL03717.1"/>
    <property type="molecule type" value="Genomic_DNA"/>
</dbReference>
<keyword evidence="4 10" id="KW-0808">Transferase</keyword>
<comment type="subunit">
    <text evidence="9 10">Homodimer. Probably interacts with PlsY.</text>
</comment>
<dbReference type="NCBIfam" id="TIGR00182">
    <property type="entry name" value="plsX"/>
    <property type="match status" value="1"/>
</dbReference>
<evidence type="ECO:0000256" key="1">
    <source>
        <dbReference type="ARBA" id="ARBA00001232"/>
    </source>
</evidence>
<dbReference type="GO" id="GO:0005737">
    <property type="term" value="C:cytoplasm"/>
    <property type="evidence" value="ECO:0007669"/>
    <property type="project" value="UniProtKB-SubCell"/>
</dbReference>
<dbReference type="Gene3D" id="3.40.718.10">
    <property type="entry name" value="Isopropylmalate Dehydrogenase"/>
    <property type="match status" value="1"/>
</dbReference>
<keyword evidence="2 10" id="KW-0963">Cytoplasm</keyword>
<evidence type="ECO:0000256" key="9">
    <source>
        <dbReference type="ARBA" id="ARBA00046608"/>
    </source>
</evidence>
<dbReference type="SUPFAM" id="SSF53659">
    <property type="entry name" value="Isocitrate/Isopropylmalate dehydrogenase-like"/>
    <property type="match status" value="1"/>
</dbReference>
<name>A0A0R1MEM9_9LACO</name>
<keyword evidence="12" id="KW-1185">Reference proteome</keyword>